<keyword evidence="12" id="KW-1185">Reference proteome</keyword>
<feature type="domain" description="CCHC-type" evidence="10">
    <location>
        <begin position="92"/>
        <end position="105"/>
    </location>
</feature>
<accession>A0A4T0FRM0</accession>
<keyword evidence="7" id="KW-0479">Metal-binding</keyword>
<dbReference type="OrthoDB" id="249612at2759"/>
<keyword evidence="5 8" id="KW-0508">mRNA splicing</keyword>
<dbReference type="PROSITE" id="PS50158">
    <property type="entry name" value="ZF_CCHC"/>
    <property type="match status" value="1"/>
</dbReference>
<gene>
    <name evidence="11" type="ORF">E3P99_01293</name>
</gene>
<keyword evidence="6 8" id="KW-0539">Nucleus</keyword>
<comment type="caution">
    <text evidence="11">The sequence shown here is derived from an EMBL/GenBank/DDBJ whole genome shotgun (WGS) entry which is preliminary data.</text>
</comment>
<dbReference type="InterPro" id="IPR039974">
    <property type="entry name" value="Splicing_factor_SLU7"/>
</dbReference>
<dbReference type="GO" id="GO:0000398">
    <property type="term" value="P:mRNA splicing, via spliceosome"/>
    <property type="evidence" value="ECO:0007669"/>
    <property type="project" value="UniProtKB-UniRule"/>
</dbReference>
<evidence type="ECO:0000256" key="6">
    <source>
        <dbReference type="ARBA" id="ARBA00023242"/>
    </source>
</evidence>
<evidence type="ECO:0000256" key="2">
    <source>
        <dbReference type="ARBA" id="ARBA00007203"/>
    </source>
</evidence>
<comment type="subcellular location">
    <subcellularLocation>
        <location evidence="1 8">Nucleus</location>
    </subcellularLocation>
</comment>
<evidence type="ECO:0000256" key="1">
    <source>
        <dbReference type="ARBA" id="ARBA00004123"/>
    </source>
</evidence>
<dbReference type="InterPro" id="IPR021715">
    <property type="entry name" value="Slu7_dom"/>
</dbReference>
<dbReference type="EMBL" id="SPNW01000015">
    <property type="protein sequence ID" value="TIA90930.1"/>
    <property type="molecule type" value="Genomic_DNA"/>
</dbReference>
<feature type="region of interest" description="Disordered" evidence="9">
    <location>
        <begin position="459"/>
        <end position="497"/>
    </location>
</feature>
<evidence type="ECO:0000256" key="9">
    <source>
        <dbReference type="SAM" id="MobiDB-lite"/>
    </source>
</evidence>
<evidence type="ECO:0000313" key="11">
    <source>
        <dbReference type="EMBL" id="TIA90930.1"/>
    </source>
</evidence>
<comment type="similarity">
    <text evidence="2 8">Belongs to the SLU7 family.</text>
</comment>
<keyword evidence="7" id="KW-0863">Zinc-finger</keyword>
<dbReference type="GO" id="GO:0008270">
    <property type="term" value="F:zinc ion binding"/>
    <property type="evidence" value="ECO:0007669"/>
    <property type="project" value="UniProtKB-KW"/>
</dbReference>
<name>A0A4T0FRM0_9BASI</name>
<feature type="compositionally biased region" description="Basic and acidic residues" evidence="9">
    <location>
        <begin position="1"/>
        <end position="18"/>
    </location>
</feature>
<keyword evidence="7" id="KW-0862">Zinc</keyword>
<dbReference type="Proteomes" id="UP000310189">
    <property type="component" value="Unassembled WGS sequence"/>
</dbReference>
<feature type="region of interest" description="Disordered" evidence="9">
    <location>
        <begin position="1"/>
        <end position="38"/>
    </location>
</feature>
<dbReference type="GO" id="GO:0030628">
    <property type="term" value="F:pre-mRNA 3'-splice site binding"/>
    <property type="evidence" value="ECO:0007669"/>
    <property type="project" value="UniProtKB-UniRule"/>
</dbReference>
<feature type="region of interest" description="Disordered" evidence="9">
    <location>
        <begin position="522"/>
        <end position="541"/>
    </location>
</feature>
<dbReference type="InterPro" id="IPR001878">
    <property type="entry name" value="Znf_CCHC"/>
</dbReference>
<evidence type="ECO:0000256" key="5">
    <source>
        <dbReference type="ARBA" id="ARBA00023187"/>
    </source>
</evidence>
<dbReference type="Pfam" id="PF11708">
    <property type="entry name" value="Slu7"/>
    <property type="match status" value="1"/>
</dbReference>
<dbReference type="PANTHER" id="PTHR12942:SF2">
    <property type="entry name" value="PRE-MRNA-SPLICING FACTOR SLU7"/>
    <property type="match status" value="1"/>
</dbReference>
<dbReference type="GO" id="GO:0005681">
    <property type="term" value="C:spliceosomal complex"/>
    <property type="evidence" value="ECO:0007669"/>
    <property type="project" value="UniProtKB-UniRule"/>
</dbReference>
<evidence type="ECO:0000256" key="4">
    <source>
        <dbReference type="ARBA" id="ARBA00022728"/>
    </source>
</evidence>
<sequence length="573" mass="64680">MSAREEMRKKRELEEARKAGTAPAELDEDGKPINPHIPQYISQAPWYMDTGKPGLAHQRLNKEYDNSADKLSKWYDRSAKGFKAQRFRKGACDNCGAMGHSKKDCVERPRKRGANKTNYVTQSDDIVHDIATDFDAKRDRWNGYDPSTHRRVVEEYDAVEQERRRLQEDELDKQNSVSAAKKVVDATKQKIKDEFGSSDEEDEDDEKYADNADAVGQNVDANNRMTVRNLRIREDTAKYLMNLDLESAHYDPKTRSMREAPHADVKPEDSAFAGENFLRDSGDAAGIQNTQLFAWQSAGRGHDMHVQANPTATEMAHGAFKVKKDEIKDTQKNSMLSRYGGEEYLTPSHIPKEIRQGQNEDYVEYSRSGQLIKGKERAVAKSKYEEDGELAQIDRFLANSIITVFPGNHTAVFGSWFSIQVKSWGYACCHSTIYTSYCQGEAGKAAAQSTFSRHEIEAASKPQKSLAEQHKDKIASGTADLKGRAEREGNKYGFTKDPKALGDLDKDKLKLAVDRERRRKTNNLTREELEEEATKVDSGKVTAEDIEAQRLVKLDEDDPLRNVNLDANGVLPL</sequence>
<protein>
    <recommendedName>
        <fullName evidence="8">Pre-mRNA-splicing factor SLU7</fullName>
    </recommendedName>
</protein>
<comment type="subunit">
    <text evidence="8">Associated with the spliceosome.</text>
</comment>
<comment type="function">
    <text evidence="8">Involved in pre-mRNA splicing.</text>
</comment>
<evidence type="ECO:0000256" key="8">
    <source>
        <dbReference type="RuleBase" id="RU367071"/>
    </source>
</evidence>
<keyword evidence="4 8" id="KW-0747">Spliceosome</keyword>
<evidence type="ECO:0000256" key="7">
    <source>
        <dbReference type="PROSITE-ProRule" id="PRU00047"/>
    </source>
</evidence>
<dbReference type="PANTHER" id="PTHR12942">
    <property type="entry name" value="STEP II SPLICING FACTOR SLU7"/>
    <property type="match status" value="1"/>
</dbReference>
<feature type="compositionally biased region" description="Basic and acidic residues" evidence="9">
    <location>
        <begin position="481"/>
        <end position="497"/>
    </location>
</feature>
<dbReference type="InterPro" id="IPR036875">
    <property type="entry name" value="Znf_CCHC_sf"/>
</dbReference>
<proteinExistence type="inferred from homology"/>
<dbReference type="SUPFAM" id="SSF57756">
    <property type="entry name" value="Retrovirus zinc finger-like domains"/>
    <property type="match status" value="1"/>
</dbReference>
<dbReference type="AlphaFoldDB" id="A0A4T0FRM0"/>
<evidence type="ECO:0000256" key="3">
    <source>
        <dbReference type="ARBA" id="ARBA00022664"/>
    </source>
</evidence>
<evidence type="ECO:0000313" key="12">
    <source>
        <dbReference type="Proteomes" id="UP000310189"/>
    </source>
</evidence>
<keyword evidence="3 8" id="KW-0507">mRNA processing</keyword>
<organism evidence="11 12">
    <name type="scientific">Wallemia hederae</name>
    <dbReference type="NCBI Taxonomy" id="1540922"/>
    <lineage>
        <taxon>Eukaryota</taxon>
        <taxon>Fungi</taxon>
        <taxon>Dikarya</taxon>
        <taxon>Basidiomycota</taxon>
        <taxon>Wallemiomycotina</taxon>
        <taxon>Wallemiomycetes</taxon>
        <taxon>Wallemiales</taxon>
        <taxon>Wallemiaceae</taxon>
        <taxon>Wallemia</taxon>
    </lineage>
</organism>
<reference evidence="11 12" key="1">
    <citation type="submission" date="2019-03" db="EMBL/GenBank/DDBJ databases">
        <title>Sequencing 23 genomes of Wallemia ichthyophaga.</title>
        <authorList>
            <person name="Gostincar C."/>
        </authorList>
    </citation>
    <scope>NUCLEOTIDE SEQUENCE [LARGE SCALE GENOMIC DNA]</scope>
    <source>
        <strain evidence="11 12">EXF-5753</strain>
    </source>
</reference>
<evidence type="ECO:0000259" key="10">
    <source>
        <dbReference type="PROSITE" id="PS50158"/>
    </source>
</evidence>